<keyword evidence="1" id="KW-0812">Transmembrane</keyword>
<proteinExistence type="inferred from homology"/>
<dbReference type="SMART" id="SM00304">
    <property type="entry name" value="HAMP"/>
    <property type="match status" value="1"/>
</dbReference>
<evidence type="ECO:0000313" key="8">
    <source>
        <dbReference type="EMBL" id="MFC7279185.1"/>
    </source>
</evidence>
<evidence type="ECO:0000256" key="4">
    <source>
        <dbReference type="ARBA" id="ARBA00029447"/>
    </source>
</evidence>
<dbReference type="PANTHER" id="PTHR32089:SF112">
    <property type="entry name" value="LYSOZYME-LIKE PROTEIN-RELATED"/>
    <property type="match status" value="1"/>
</dbReference>
<feature type="domain" description="Methyl-accepting transducer" evidence="6">
    <location>
        <begin position="283"/>
        <end position="509"/>
    </location>
</feature>
<dbReference type="Gene3D" id="1.10.287.950">
    <property type="entry name" value="Methyl-accepting chemotaxis protein"/>
    <property type="match status" value="1"/>
</dbReference>
<name>A0ABW2I2U7_9ACTN</name>
<protein>
    <submittedName>
        <fullName evidence="8">Methyl-accepting chemotaxis protein</fullName>
    </submittedName>
</protein>
<dbReference type="SMART" id="SM00283">
    <property type="entry name" value="MA"/>
    <property type="match status" value="1"/>
</dbReference>
<evidence type="ECO:0000256" key="5">
    <source>
        <dbReference type="PROSITE-ProRule" id="PRU00284"/>
    </source>
</evidence>
<comment type="caution">
    <text evidence="8">The sequence shown here is derived from an EMBL/GenBank/DDBJ whole genome shotgun (WGS) entry which is preliminary data.</text>
</comment>
<dbReference type="SUPFAM" id="SSF58104">
    <property type="entry name" value="Methyl-accepting chemotaxis protein (MCP) signaling domain"/>
    <property type="match status" value="1"/>
</dbReference>
<dbReference type="InterPro" id="IPR003660">
    <property type="entry name" value="HAMP_dom"/>
</dbReference>
<reference evidence="9" key="1">
    <citation type="journal article" date="2019" name="Int. J. Syst. Evol. Microbiol.">
        <title>The Global Catalogue of Microorganisms (GCM) 10K type strain sequencing project: providing services to taxonomists for standard genome sequencing and annotation.</title>
        <authorList>
            <consortium name="The Broad Institute Genomics Platform"/>
            <consortium name="The Broad Institute Genome Sequencing Center for Infectious Disease"/>
            <person name="Wu L."/>
            <person name="Ma J."/>
        </authorList>
    </citation>
    <scope>NUCLEOTIDE SEQUENCE [LARGE SCALE GENOMIC DNA]</scope>
    <source>
        <strain evidence="9">XZYJT-10</strain>
    </source>
</reference>
<comment type="similarity">
    <text evidence="4">Belongs to the methyl-accepting chemotaxis (MCP) protein family.</text>
</comment>
<feature type="domain" description="HAMP" evidence="7">
    <location>
        <begin position="219"/>
        <end position="271"/>
    </location>
</feature>
<evidence type="ECO:0000256" key="1">
    <source>
        <dbReference type="ARBA" id="ARBA00022692"/>
    </source>
</evidence>
<dbReference type="RefSeq" id="WP_378976296.1">
    <property type="nucleotide sequence ID" value="NZ_JBHTBJ010000045.1"/>
</dbReference>
<sequence length="534" mass="55483">MRRFAIGARLACAFAAVLALLLIIAGMGFATLVQLSNSAGEVRRLEVLTRQAQEIKTHATTLSGWQSGYINDIYRLGAARALGGESVAFKAWQQEHDRFQQFLRQIDAGALTADERALFDRVTTELANYAEVNDRLVAAYKPGTVQALWNADQIALYDGWNSYYRIMLWAQRLGQSVDHRSVEAVRASASDATRARWTIGVATALALLLGAASAFLVTRSIVRPVGAARDALREVAGGDLTVTPVVDGRDEVAEMSAALGHAVSGIRTIVSDVAAQAGTLSRTSAELDAVSGAFARAVADTSAQAGLVSSAADEVNESVNTMAAGSHEMGASISEIARNASDAATVAEQAVAAVEQTNRTVTSLGASSTAIGDAVRLITTIASQTNLLALNATIEAARAGEMGKGFAVVAGEVKDLAQESAGAAERIDELVRAIQSDSDAAVVAIGHIGDIIGRISAYQTGIAGAVEEQTATTGEMNRGAVAASTGTASIADNIRAVATSASATSADVVRVRAAAADLTRMSDALREAVGQFRY</sequence>
<dbReference type="CDD" id="cd06225">
    <property type="entry name" value="HAMP"/>
    <property type="match status" value="1"/>
</dbReference>
<keyword evidence="2" id="KW-0472">Membrane</keyword>
<dbReference type="PROSITE" id="PS50885">
    <property type="entry name" value="HAMP"/>
    <property type="match status" value="1"/>
</dbReference>
<evidence type="ECO:0000259" key="6">
    <source>
        <dbReference type="PROSITE" id="PS50111"/>
    </source>
</evidence>
<keyword evidence="9" id="KW-1185">Reference proteome</keyword>
<evidence type="ECO:0000313" key="9">
    <source>
        <dbReference type="Proteomes" id="UP001596548"/>
    </source>
</evidence>
<dbReference type="InterPro" id="IPR004089">
    <property type="entry name" value="MCPsignal_dom"/>
</dbReference>
<evidence type="ECO:0000256" key="2">
    <source>
        <dbReference type="ARBA" id="ARBA00022989"/>
    </source>
</evidence>
<accession>A0ABW2I2U7</accession>
<dbReference type="PANTHER" id="PTHR32089">
    <property type="entry name" value="METHYL-ACCEPTING CHEMOTAXIS PROTEIN MCPB"/>
    <property type="match status" value="1"/>
</dbReference>
<dbReference type="PROSITE" id="PS50111">
    <property type="entry name" value="CHEMOTAXIS_TRANSDUC_2"/>
    <property type="match status" value="1"/>
</dbReference>
<organism evidence="8 9">
    <name type="scientific">Paractinoplanes rhizophilus</name>
    <dbReference type="NCBI Taxonomy" id="1416877"/>
    <lineage>
        <taxon>Bacteria</taxon>
        <taxon>Bacillati</taxon>
        <taxon>Actinomycetota</taxon>
        <taxon>Actinomycetes</taxon>
        <taxon>Micromonosporales</taxon>
        <taxon>Micromonosporaceae</taxon>
        <taxon>Paractinoplanes</taxon>
    </lineage>
</organism>
<keyword evidence="3 5" id="KW-0807">Transducer</keyword>
<evidence type="ECO:0000256" key="3">
    <source>
        <dbReference type="ARBA" id="ARBA00023224"/>
    </source>
</evidence>
<gene>
    <name evidence="8" type="ORF">ACFQS1_34925</name>
</gene>
<dbReference type="Proteomes" id="UP001596548">
    <property type="component" value="Unassembled WGS sequence"/>
</dbReference>
<dbReference type="InterPro" id="IPR004090">
    <property type="entry name" value="Chemotax_Me-accpt_rcpt"/>
</dbReference>
<dbReference type="EMBL" id="JBHTBJ010000045">
    <property type="protein sequence ID" value="MFC7279185.1"/>
    <property type="molecule type" value="Genomic_DNA"/>
</dbReference>
<evidence type="ECO:0000259" key="7">
    <source>
        <dbReference type="PROSITE" id="PS50885"/>
    </source>
</evidence>
<dbReference type="Pfam" id="PF00015">
    <property type="entry name" value="MCPsignal"/>
    <property type="match status" value="1"/>
</dbReference>
<keyword evidence="2" id="KW-1133">Transmembrane helix</keyword>
<dbReference type="PRINTS" id="PR00260">
    <property type="entry name" value="CHEMTRNSDUCR"/>
</dbReference>
<dbReference type="Pfam" id="PF00672">
    <property type="entry name" value="HAMP"/>
    <property type="match status" value="1"/>
</dbReference>